<evidence type="ECO:0000313" key="6">
    <source>
        <dbReference type="EMBL" id="QET02167.1"/>
    </source>
</evidence>
<evidence type="ECO:0000256" key="2">
    <source>
        <dbReference type="ARBA" id="ARBA00023015"/>
    </source>
</evidence>
<dbReference type="PANTHER" id="PTHR30537">
    <property type="entry name" value="HTH-TYPE TRANSCRIPTIONAL REGULATOR"/>
    <property type="match status" value="1"/>
</dbReference>
<dbReference type="GO" id="GO:0003700">
    <property type="term" value="F:DNA-binding transcription factor activity"/>
    <property type="evidence" value="ECO:0007669"/>
    <property type="project" value="InterPro"/>
</dbReference>
<dbReference type="PANTHER" id="PTHR30537:SF5">
    <property type="entry name" value="HTH-TYPE TRANSCRIPTIONAL ACTIVATOR TTDR-RELATED"/>
    <property type="match status" value="1"/>
</dbReference>
<dbReference type="Proteomes" id="UP000322822">
    <property type="component" value="Chromosome 1"/>
</dbReference>
<dbReference type="Pfam" id="PF00126">
    <property type="entry name" value="HTH_1"/>
    <property type="match status" value="1"/>
</dbReference>
<dbReference type="Pfam" id="PF03466">
    <property type="entry name" value="LysR_substrate"/>
    <property type="match status" value="1"/>
</dbReference>
<evidence type="ECO:0000256" key="4">
    <source>
        <dbReference type="ARBA" id="ARBA00023163"/>
    </source>
</evidence>
<evidence type="ECO:0000259" key="5">
    <source>
        <dbReference type="PROSITE" id="PS50931"/>
    </source>
</evidence>
<organism evidence="6 7">
    <name type="scientific">Cupriavidus pauculus</name>
    <dbReference type="NCBI Taxonomy" id="82633"/>
    <lineage>
        <taxon>Bacteria</taxon>
        <taxon>Pseudomonadati</taxon>
        <taxon>Pseudomonadota</taxon>
        <taxon>Betaproteobacteria</taxon>
        <taxon>Burkholderiales</taxon>
        <taxon>Burkholderiaceae</taxon>
        <taxon>Cupriavidus</taxon>
    </lineage>
</organism>
<dbReference type="InterPro" id="IPR036388">
    <property type="entry name" value="WH-like_DNA-bd_sf"/>
</dbReference>
<accession>A0A5P2H2A0</accession>
<evidence type="ECO:0000256" key="1">
    <source>
        <dbReference type="ARBA" id="ARBA00009437"/>
    </source>
</evidence>
<dbReference type="EMBL" id="CP044065">
    <property type="protein sequence ID" value="QET02167.1"/>
    <property type="molecule type" value="Genomic_DNA"/>
</dbReference>
<dbReference type="InterPro" id="IPR036390">
    <property type="entry name" value="WH_DNA-bd_sf"/>
</dbReference>
<protein>
    <submittedName>
        <fullName evidence="6">LysR family transcriptional regulator</fullName>
    </submittedName>
</protein>
<proteinExistence type="inferred from homology"/>
<evidence type="ECO:0000256" key="3">
    <source>
        <dbReference type="ARBA" id="ARBA00023125"/>
    </source>
</evidence>
<dbReference type="InterPro" id="IPR005119">
    <property type="entry name" value="LysR_subst-bd"/>
</dbReference>
<dbReference type="PROSITE" id="PS50931">
    <property type="entry name" value="HTH_LYSR"/>
    <property type="match status" value="1"/>
</dbReference>
<keyword evidence="4" id="KW-0804">Transcription</keyword>
<dbReference type="RefSeq" id="WP_150372208.1">
    <property type="nucleotide sequence ID" value="NZ_CP044065.1"/>
</dbReference>
<dbReference type="OrthoDB" id="9786526at2"/>
<dbReference type="SUPFAM" id="SSF46785">
    <property type="entry name" value="Winged helix' DNA-binding domain"/>
    <property type="match status" value="1"/>
</dbReference>
<feature type="domain" description="HTH lysR-type" evidence="5">
    <location>
        <begin position="1"/>
        <end position="60"/>
    </location>
</feature>
<dbReference type="Gene3D" id="3.40.190.290">
    <property type="match status" value="1"/>
</dbReference>
<evidence type="ECO:0000313" key="7">
    <source>
        <dbReference type="Proteomes" id="UP000322822"/>
    </source>
</evidence>
<keyword evidence="3" id="KW-0238">DNA-binding</keyword>
<dbReference type="InterPro" id="IPR058163">
    <property type="entry name" value="LysR-type_TF_proteobact-type"/>
</dbReference>
<name>A0A5P2H2A0_9BURK</name>
<dbReference type="FunFam" id="1.10.10.10:FF:000001">
    <property type="entry name" value="LysR family transcriptional regulator"/>
    <property type="match status" value="1"/>
</dbReference>
<comment type="similarity">
    <text evidence="1">Belongs to the LysR transcriptional regulatory family.</text>
</comment>
<dbReference type="CDD" id="cd08422">
    <property type="entry name" value="PBP2_CrgA_like"/>
    <property type="match status" value="1"/>
</dbReference>
<dbReference type="InterPro" id="IPR000847">
    <property type="entry name" value="LysR_HTH_N"/>
</dbReference>
<dbReference type="GO" id="GO:0003677">
    <property type="term" value="F:DNA binding"/>
    <property type="evidence" value="ECO:0007669"/>
    <property type="project" value="UniProtKB-KW"/>
</dbReference>
<reference evidence="6 7" key="1">
    <citation type="submission" date="2019-09" db="EMBL/GenBank/DDBJ databases">
        <title>FDA dAtabase for Regulatory Grade micrObial Sequences (FDA-ARGOS): Supporting development and validation of Infectious Disease Dx tests.</title>
        <authorList>
            <person name="Sciortino C."/>
            <person name="Tallon L."/>
            <person name="Sadzewicz L."/>
            <person name="Vavikolanu K."/>
            <person name="Mehta A."/>
            <person name="Aluvathingal J."/>
            <person name="Nadendla S."/>
            <person name="Nandy P."/>
            <person name="Geyer C."/>
            <person name="Yan Y."/>
            <person name="Sichtig H."/>
        </authorList>
    </citation>
    <scope>NUCLEOTIDE SEQUENCE [LARGE SCALE GENOMIC DNA]</scope>
    <source>
        <strain evidence="6 7">FDAARGOS_664</strain>
    </source>
</reference>
<dbReference type="Gene3D" id="1.10.10.10">
    <property type="entry name" value="Winged helix-like DNA-binding domain superfamily/Winged helix DNA-binding domain"/>
    <property type="match status" value="1"/>
</dbReference>
<dbReference type="SUPFAM" id="SSF53850">
    <property type="entry name" value="Periplasmic binding protein-like II"/>
    <property type="match status" value="1"/>
</dbReference>
<sequence length="293" mass="31318">MIENLAALRVFVRVARKRSFSAGARDMNLPQPTVSRMIAALEREIGTPLLTRTTRAVVLTDAGIEFLSRVESILAQLDEAEQAARGTHALRGVLRVGTSASFASRELLPALPVFRARHPQLSIELLVDDYRQDLVTENVDVAFRFGVLPNSSAMARRLAVWPCILVASPVYLAHRGMPATPADLGAHEVIVGPAPAGRTWTFTQGGKQVSVEVKGSLAVTNAEVGIQAALAGQGIVAAASHAFEPDLSEGRLIQLLPSWQMAMLELNAVFAAGKRARPAAKALADHIAGRLTT</sequence>
<gene>
    <name evidence="6" type="ORF">FOB72_09035</name>
</gene>
<keyword evidence="2" id="KW-0805">Transcription regulation</keyword>
<dbReference type="AlphaFoldDB" id="A0A5P2H2A0"/>
<dbReference type="PRINTS" id="PR00039">
    <property type="entry name" value="HTHLYSR"/>
</dbReference>